<keyword evidence="1" id="KW-0812">Transmembrane</keyword>
<sequence>MALDEVGNHECLIPLSTLLIPLYLKLVVQQSAQACRHLQLPWGGTVETAVCEQLPSFLLRGVDYLADYPANTQKNYISSANAEPQFIVWADQGISWVWETTWALWQTLGGYGTHPSAALARCQGQLGGSTASPWSLARGYTNWILCTAQVQLQELQRRLKYPEIYTFGAGLYQPVDTSSSGSLDNDANDISTKFIPAHKPLGTWLDGLVQALFRRGFLGTIALGLWGIVVGSRWLQWYGLPWLAYQSMRMLGCGAATLVSIFPTVGSWHPTSFQSTCNVLTGYELQYKIPECVSLKTLLLTHLGDPTRWSQYLRCLTPSGGQCQKLLGTIFPATFDAVQQFGLTTPLWLRDKLWMNVWYQRFYAMYYFVSLLLCTILIVQVLRFAIRWVVNTMWTFGKKLASISLVMVLLAFLIENSTLVNPNAIIETHPSAGHLFSKT</sequence>
<keyword evidence="3" id="KW-1185">Reference proteome</keyword>
<comment type="caution">
    <text evidence="2">The sequence shown here is derived from an EMBL/GenBank/DDBJ whole genome shotgun (WGS) entry which is preliminary data.</text>
</comment>
<keyword evidence="1" id="KW-0472">Membrane</keyword>
<dbReference type="EMBL" id="JANBPY010001867">
    <property type="protein sequence ID" value="KAJ1957906.1"/>
    <property type="molecule type" value="Genomic_DNA"/>
</dbReference>
<dbReference type="OrthoDB" id="5569963at2759"/>
<keyword evidence="1" id="KW-1133">Transmembrane helix</keyword>
<reference evidence="2" key="1">
    <citation type="submission" date="2022-07" db="EMBL/GenBank/DDBJ databases">
        <title>Phylogenomic reconstructions and comparative analyses of Kickxellomycotina fungi.</title>
        <authorList>
            <person name="Reynolds N.K."/>
            <person name="Stajich J.E."/>
            <person name="Barry K."/>
            <person name="Grigoriev I.V."/>
            <person name="Crous P."/>
            <person name="Smith M.E."/>
        </authorList>
    </citation>
    <scope>NUCLEOTIDE SEQUENCE</scope>
    <source>
        <strain evidence="2">RSA 1196</strain>
    </source>
</reference>
<name>A0A9W8AN09_9FUNG</name>
<feature type="transmembrane region" description="Helical" evidence="1">
    <location>
        <begin position="364"/>
        <end position="384"/>
    </location>
</feature>
<evidence type="ECO:0000256" key="1">
    <source>
        <dbReference type="SAM" id="Phobius"/>
    </source>
</evidence>
<accession>A0A9W8AN09</accession>
<feature type="transmembrane region" description="Helical" evidence="1">
    <location>
        <begin position="216"/>
        <end position="235"/>
    </location>
</feature>
<organism evidence="2 3">
    <name type="scientific">Dispira parvispora</name>
    <dbReference type="NCBI Taxonomy" id="1520584"/>
    <lineage>
        <taxon>Eukaryota</taxon>
        <taxon>Fungi</taxon>
        <taxon>Fungi incertae sedis</taxon>
        <taxon>Zoopagomycota</taxon>
        <taxon>Kickxellomycotina</taxon>
        <taxon>Dimargaritomycetes</taxon>
        <taxon>Dimargaritales</taxon>
        <taxon>Dimargaritaceae</taxon>
        <taxon>Dispira</taxon>
    </lineage>
</organism>
<evidence type="ECO:0000313" key="2">
    <source>
        <dbReference type="EMBL" id="KAJ1957906.1"/>
    </source>
</evidence>
<protein>
    <submittedName>
        <fullName evidence="2">Uncharacterized protein</fullName>
    </submittedName>
</protein>
<proteinExistence type="predicted"/>
<feature type="transmembrane region" description="Helical" evidence="1">
    <location>
        <begin position="396"/>
        <end position="414"/>
    </location>
</feature>
<dbReference type="Proteomes" id="UP001150925">
    <property type="component" value="Unassembled WGS sequence"/>
</dbReference>
<gene>
    <name evidence="2" type="ORF">IWQ62_004992</name>
</gene>
<evidence type="ECO:0000313" key="3">
    <source>
        <dbReference type="Proteomes" id="UP001150925"/>
    </source>
</evidence>
<dbReference type="AlphaFoldDB" id="A0A9W8AN09"/>